<keyword evidence="1" id="KW-0472">Membrane</keyword>
<organism evidence="2 3">
    <name type="scientific">Hymenolepis diminuta</name>
    <name type="common">Rat tapeworm</name>
    <dbReference type="NCBI Taxonomy" id="6216"/>
    <lineage>
        <taxon>Eukaryota</taxon>
        <taxon>Metazoa</taxon>
        <taxon>Spiralia</taxon>
        <taxon>Lophotrochozoa</taxon>
        <taxon>Platyhelminthes</taxon>
        <taxon>Cestoda</taxon>
        <taxon>Eucestoda</taxon>
        <taxon>Cyclophyllidea</taxon>
        <taxon>Hymenolepididae</taxon>
        <taxon>Hymenolepis</taxon>
    </lineage>
</organism>
<sequence length="183" mass="21008">MLILLSQPVSALKSSILSTRHQKTTLMAHLKELSLVVSDSQEKRLQQLLPQVELGGRTSSQLLRHMRLLTGSPVRLFSTVKNQRGFIVTWMKKNFAVTYLIFVVGGGLTALATYTITCVFKNPDIHLPFYDEKPRDEYYFNKHYFGSNYNTDPRLPPVRMHHNGDLEFPYDNPLRKARSGKEV</sequence>
<gene>
    <name evidence="2" type="ORF">WMSIL1_LOCUS10898</name>
</gene>
<dbReference type="EMBL" id="CABIJS010000488">
    <property type="protein sequence ID" value="VUZ52403.1"/>
    <property type="molecule type" value="Genomic_DNA"/>
</dbReference>
<name>A0A564Z0C2_HYMDI</name>
<protein>
    <submittedName>
        <fullName evidence="2">Uncharacterized protein</fullName>
    </submittedName>
</protein>
<dbReference type="Proteomes" id="UP000321570">
    <property type="component" value="Unassembled WGS sequence"/>
</dbReference>
<reference evidence="2 3" key="1">
    <citation type="submission" date="2019-07" db="EMBL/GenBank/DDBJ databases">
        <authorList>
            <person name="Jastrzebski P J."/>
            <person name="Paukszto L."/>
            <person name="Jastrzebski P J."/>
        </authorList>
    </citation>
    <scope>NUCLEOTIDE SEQUENCE [LARGE SCALE GENOMIC DNA]</scope>
    <source>
        <strain evidence="2 3">WMS-il1</strain>
    </source>
</reference>
<keyword evidence="1" id="KW-1133">Transmembrane helix</keyword>
<evidence type="ECO:0000256" key="1">
    <source>
        <dbReference type="SAM" id="Phobius"/>
    </source>
</evidence>
<accession>A0A564Z0C2</accession>
<evidence type="ECO:0000313" key="3">
    <source>
        <dbReference type="Proteomes" id="UP000321570"/>
    </source>
</evidence>
<keyword evidence="3" id="KW-1185">Reference proteome</keyword>
<feature type="transmembrane region" description="Helical" evidence="1">
    <location>
        <begin position="96"/>
        <end position="116"/>
    </location>
</feature>
<proteinExistence type="predicted"/>
<keyword evidence="1" id="KW-0812">Transmembrane</keyword>
<dbReference type="AlphaFoldDB" id="A0A564Z0C2"/>
<evidence type="ECO:0000313" key="2">
    <source>
        <dbReference type="EMBL" id="VUZ52403.1"/>
    </source>
</evidence>